<feature type="compositionally biased region" description="Low complexity" evidence="2">
    <location>
        <begin position="605"/>
        <end position="623"/>
    </location>
</feature>
<evidence type="ECO:0000313" key="6">
    <source>
        <dbReference type="Proteomes" id="UP000239649"/>
    </source>
</evidence>
<dbReference type="GO" id="GO:0005634">
    <property type="term" value="C:nucleus"/>
    <property type="evidence" value="ECO:0007669"/>
    <property type="project" value="TreeGrafter"/>
</dbReference>
<dbReference type="Pfam" id="PF01846">
    <property type="entry name" value="FF"/>
    <property type="match status" value="3"/>
</dbReference>
<feature type="compositionally biased region" description="Basic and acidic residues" evidence="2">
    <location>
        <begin position="941"/>
        <end position="950"/>
    </location>
</feature>
<feature type="domain" description="WW" evidence="3">
    <location>
        <begin position="160"/>
        <end position="187"/>
    </location>
</feature>
<evidence type="ECO:0000313" key="5">
    <source>
        <dbReference type="EMBL" id="PSC72075.1"/>
    </source>
</evidence>
<feature type="compositionally biased region" description="Pro residues" evidence="2">
    <location>
        <begin position="381"/>
        <end position="401"/>
    </location>
</feature>
<reference evidence="5 6" key="1">
    <citation type="journal article" date="2018" name="Plant J.">
        <title>Genome sequences of Chlorella sorokiniana UTEX 1602 and Micractinium conductrix SAG 241.80: implications to maltose excretion by a green alga.</title>
        <authorList>
            <person name="Arriola M.B."/>
            <person name="Velmurugan N."/>
            <person name="Zhang Y."/>
            <person name="Plunkett M.H."/>
            <person name="Hondzo H."/>
            <person name="Barney B.M."/>
        </authorList>
    </citation>
    <scope>NUCLEOTIDE SEQUENCE [LARGE SCALE GENOMIC DNA]</scope>
    <source>
        <strain evidence="5 6">SAG 241.80</strain>
    </source>
</reference>
<dbReference type="PROSITE" id="PS51676">
    <property type="entry name" value="FF"/>
    <property type="match status" value="1"/>
</dbReference>
<dbReference type="CDD" id="cd00201">
    <property type="entry name" value="WW"/>
    <property type="match status" value="1"/>
</dbReference>
<dbReference type="PANTHER" id="PTHR15377:SF3">
    <property type="entry name" value="WW DOMAIN-CONTAINING PROTEIN"/>
    <property type="match status" value="1"/>
</dbReference>
<dbReference type="EMBL" id="LHPF02000011">
    <property type="protein sequence ID" value="PSC72075.1"/>
    <property type="molecule type" value="Genomic_DNA"/>
</dbReference>
<dbReference type="InterPro" id="IPR036517">
    <property type="entry name" value="FF_domain_sf"/>
</dbReference>
<feature type="compositionally biased region" description="Pro residues" evidence="2">
    <location>
        <begin position="33"/>
        <end position="139"/>
    </location>
</feature>
<dbReference type="SUPFAM" id="SSF51045">
    <property type="entry name" value="WW domain"/>
    <property type="match status" value="2"/>
</dbReference>
<feature type="compositionally biased region" description="Low complexity" evidence="2">
    <location>
        <begin position="311"/>
        <end position="346"/>
    </location>
</feature>
<feature type="region of interest" description="Disordered" evidence="2">
    <location>
        <begin position="18"/>
        <end position="160"/>
    </location>
</feature>
<dbReference type="Pfam" id="PF00397">
    <property type="entry name" value="WW"/>
    <property type="match status" value="1"/>
</dbReference>
<feature type="region of interest" description="Disordered" evidence="2">
    <location>
        <begin position="925"/>
        <end position="992"/>
    </location>
</feature>
<dbReference type="PANTHER" id="PTHR15377">
    <property type="entry name" value="TRANSCRIPTION ELONGATION REGULATOR 1"/>
    <property type="match status" value="1"/>
</dbReference>
<dbReference type="InterPro" id="IPR045148">
    <property type="entry name" value="TCRG1-like"/>
</dbReference>
<proteinExistence type="predicted"/>
<dbReference type="Gene3D" id="1.10.10.440">
    <property type="entry name" value="FF domain"/>
    <property type="match status" value="4"/>
</dbReference>
<dbReference type="InterPro" id="IPR036020">
    <property type="entry name" value="WW_dom_sf"/>
</dbReference>
<dbReference type="GO" id="GO:0003712">
    <property type="term" value="F:transcription coregulator activity"/>
    <property type="evidence" value="ECO:0007669"/>
    <property type="project" value="TreeGrafter"/>
</dbReference>
<feature type="compositionally biased region" description="Gly residues" evidence="2">
    <location>
        <begin position="595"/>
        <end position="604"/>
    </location>
</feature>
<dbReference type="OrthoDB" id="512992at2759"/>
<evidence type="ECO:0000259" key="4">
    <source>
        <dbReference type="PROSITE" id="PS51676"/>
    </source>
</evidence>
<keyword evidence="1" id="KW-0677">Repeat</keyword>
<keyword evidence="6" id="KW-1185">Reference proteome</keyword>
<dbReference type="InterPro" id="IPR001202">
    <property type="entry name" value="WW_dom"/>
</dbReference>
<dbReference type="Proteomes" id="UP000239649">
    <property type="component" value="Unassembled WGS sequence"/>
</dbReference>
<dbReference type="PROSITE" id="PS01159">
    <property type="entry name" value="WW_DOMAIN_1"/>
    <property type="match status" value="2"/>
</dbReference>
<evidence type="ECO:0000259" key="3">
    <source>
        <dbReference type="PROSITE" id="PS50020"/>
    </source>
</evidence>
<feature type="domain" description="FF" evidence="4">
    <location>
        <begin position="532"/>
        <end position="586"/>
    </location>
</feature>
<feature type="region of interest" description="Disordered" evidence="2">
    <location>
        <begin position="765"/>
        <end position="788"/>
    </location>
</feature>
<dbReference type="Gene3D" id="2.20.70.10">
    <property type="match status" value="2"/>
</dbReference>
<dbReference type="STRING" id="554055.A0A2P6VDB2"/>
<protein>
    <submittedName>
        <fullName evidence="5">Pre-mRNA-processing 40C isoform X1</fullName>
    </submittedName>
</protein>
<feature type="compositionally biased region" description="Basic and acidic residues" evidence="2">
    <location>
        <begin position="143"/>
        <end position="158"/>
    </location>
</feature>
<name>A0A2P6VDB2_9CHLO</name>
<dbReference type="AlphaFoldDB" id="A0A2P6VDB2"/>
<feature type="compositionally biased region" description="Low complexity" evidence="2">
    <location>
        <begin position="495"/>
        <end position="520"/>
    </location>
</feature>
<evidence type="ECO:0000256" key="1">
    <source>
        <dbReference type="ARBA" id="ARBA00022737"/>
    </source>
</evidence>
<evidence type="ECO:0000256" key="2">
    <source>
        <dbReference type="SAM" id="MobiDB-lite"/>
    </source>
</evidence>
<feature type="region of interest" description="Disordered" evidence="2">
    <location>
        <begin position="590"/>
        <end position="623"/>
    </location>
</feature>
<comment type="caution">
    <text evidence="5">The sequence shown here is derived from an EMBL/GenBank/DDBJ whole genome shotgun (WGS) entry which is preliminary data.</text>
</comment>
<feature type="compositionally biased region" description="Low complexity" evidence="2">
    <location>
        <begin position="358"/>
        <end position="380"/>
    </location>
</feature>
<dbReference type="InterPro" id="IPR002713">
    <property type="entry name" value="FF_domain"/>
</dbReference>
<organism evidence="5 6">
    <name type="scientific">Micractinium conductrix</name>
    <dbReference type="NCBI Taxonomy" id="554055"/>
    <lineage>
        <taxon>Eukaryota</taxon>
        <taxon>Viridiplantae</taxon>
        <taxon>Chlorophyta</taxon>
        <taxon>core chlorophytes</taxon>
        <taxon>Trebouxiophyceae</taxon>
        <taxon>Chlorellales</taxon>
        <taxon>Chlorellaceae</taxon>
        <taxon>Chlorella clade</taxon>
        <taxon>Micractinium</taxon>
    </lineage>
</organism>
<feature type="domain" description="WW" evidence="3">
    <location>
        <begin position="211"/>
        <end position="238"/>
    </location>
</feature>
<sequence>MEEAAAHKLYSELKAAGAGAAANKSGLGYGGGPRPPPSMPPPSMPPPSMPPYGMPPHGMPPPHVPPGMPYPGMRPPYGGPPPGYFRPPPPGMPPPYGMPPRGPPPFAGRPPPPFAGRPPMPGGGPRPPMMHGGPRPPPGLAEAKARREEGERKRREAEAWSAYKADDDSVYYYNQLTGESSWEKPEGFKGDVAVSKDPVPVSSERIAGTEWLEVLCDDGKRYWHNPKSEETTWTVPKQVEAKKKMQLDPAKAKMLERARAMGALVAPEFAEGGDGAGGAAAAAAVDEDDDVFFTEDDIVDEPEAEPEAEAAPEQAAEPAAAAEGAAAAWEPAQAAAGGAEAEAPAGDGQGGAAPPPWLQQQQPPQQQDQQQQQQQPGQQQQPPPGVPPPGFPPPGMPPPGYAPHGSMAPGYPPPGYGPPGMPPPGYGPPGTLPPGYPPHGMPPPGMGPPGMPPPGFRPGMPPPGMRPSGMPPPLARPPPPAPGMRPPPGAPPGVRPGVRPPAAAAAAQRRQQEKQAPARPTTGYGPDGFWPKDAAVVAFKALLEEKGVHAFSRYERELPKLQADKRFKYLPTLAERKATFEAFCSESAASKKAGGKGGAAGGKAGKAAAGGKRPGSAGPAAAAAAADKAEAPGGKGFNWLLDEAEAACRAGCATAGEEGQLLAWDSDVTLAALEPRWGSDPRWERCPPEVRKAALESRLAVLREAEQKARGDGYRSLLKEAGVRAESRWSRTKPDICDDPRYLAVPRDDREDLFRAFTAELAKAEDKDRAAEEKQRELERRRAEAEQRHQKAARADAVAHFKAMLQEMHLTADARWRDYADRIKRDPQGRGTNAALERGEVESLFREHVTGLFEAALEGFVDLLDKEIKPLIPSYDQEQSSGLPKPLQRWRDAAPLLDDDERFHALAEVDRERAWRRYVDDELWNRSNPNGLPRTQRKQQQRRDGARGGDDGGGPLGARRPRLPPQLQNVGGLDRAYQREYLTGDAKRARRE</sequence>
<feature type="compositionally biased region" description="Pro residues" evidence="2">
    <location>
        <begin position="410"/>
        <end position="494"/>
    </location>
</feature>
<dbReference type="PROSITE" id="PS50020">
    <property type="entry name" value="WW_DOMAIN_2"/>
    <property type="match status" value="2"/>
</dbReference>
<dbReference type="SMART" id="SM00441">
    <property type="entry name" value="FF"/>
    <property type="match status" value="3"/>
</dbReference>
<feature type="region of interest" description="Disordered" evidence="2">
    <location>
        <begin position="270"/>
        <end position="530"/>
    </location>
</feature>
<dbReference type="SUPFAM" id="SSF81698">
    <property type="entry name" value="FF domain"/>
    <property type="match status" value="3"/>
</dbReference>
<gene>
    <name evidence="5" type="ORF">C2E20_4375</name>
</gene>
<dbReference type="GO" id="GO:0070063">
    <property type="term" value="F:RNA polymerase binding"/>
    <property type="evidence" value="ECO:0007669"/>
    <property type="project" value="InterPro"/>
</dbReference>
<feature type="compositionally biased region" description="Acidic residues" evidence="2">
    <location>
        <begin position="285"/>
        <end position="310"/>
    </location>
</feature>
<dbReference type="SMART" id="SM00456">
    <property type="entry name" value="WW"/>
    <property type="match status" value="2"/>
</dbReference>
<accession>A0A2P6VDB2</accession>